<evidence type="ECO:0000256" key="1">
    <source>
        <dbReference type="SAM" id="MobiDB-lite"/>
    </source>
</evidence>
<dbReference type="GeneID" id="87914287"/>
<name>A0AAE1I7C1_9HYPO</name>
<evidence type="ECO:0000313" key="2">
    <source>
        <dbReference type="EMBL" id="KAK4061543.1"/>
    </source>
</evidence>
<comment type="caution">
    <text evidence="2">The sequence shown here is derived from an EMBL/GenBank/DDBJ whole genome shotgun (WGS) entry which is preliminary data.</text>
</comment>
<keyword evidence="3" id="KW-1185">Reference proteome</keyword>
<organism evidence="2 3">
    <name type="scientific">Trichoderma aggressivum f. europaeum</name>
    <dbReference type="NCBI Taxonomy" id="173218"/>
    <lineage>
        <taxon>Eukaryota</taxon>
        <taxon>Fungi</taxon>
        <taxon>Dikarya</taxon>
        <taxon>Ascomycota</taxon>
        <taxon>Pezizomycotina</taxon>
        <taxon>Sordariomycetes</taxon>
        <taxon>Hypocreomycetidae</taxon>
        <taxon>Hypocreales</taxon>
        <taxon>Hypocreaceae</taxon>
        <taxon>Trichoderma</taxon>
    </lineage>
</organism>
<dbReference type="EMBL" id="JAWRVG010000070">
    <property type="protein sequence ID" value="KAK4061543.1"/>
    <property type="molecule type" value="Genomic_DNA"/>
</dbReference>
<proteinExistence type="predicted"/>
<dbReference type="Proteomes" id="UP001273209">
    <property type="component" value="Unassembled WGS sequence"/>
</dbReference>
<gene>
    <name evidence="2" type="ORF">Triagg1_10323</name>
</gene>
<sequence>MGKGEEDPRIFSALGEAAATRSPGQPSLRFHKGKDFPLHRPNGWTLSIPVCRSAAYPPDSGRSKSLQRARVGIAPSCVDNSKDVRAMGDDDGVEAPTPYTYKAYAYTPRFVDTRTSLNEHNPWSLSIKRVGP</sequence>
<dbReference type="AlphaFoldDB" id="A0AAE1I7C1"/>
<feature type="region of interest" description="Disordered" evidence="1">
    <location>
        <begin position="1"/>
        <end position="34"/>
    </location>
</feature>
<evidence type="ECO:0000313" key="3">
    <source>
        <dbReference type="Proteomes" id="UP001273209"/>
    </source>
</evidence>
<protein>
    <submittedName>
        <fullName evidence="2">Uncharacterized protein</fullName>
    </submittedName>
</protein>
<accession>A0AAE1I7C1</accession>
<dbReference type="RefSeq" id="XP_062750746.1">
    <property type="nucleotide sequence ID" value="XM_062894382.1"/>
</dbReference>
<reference evidence="2" key="1">
    <citation type="submission" date="2023-11" db="EMBL/GenBank/DDBJ databases">
        <title>The genome sequences of three competitors of mushroom-forming fungi.</title>
        <authorList>
            <person name="Beijen E."/>
            <person name="Ohm R.A."/>
        </authorList>
    </citation>
    <scope>NUCLEOTIDE SEQUENCE</scope>
    <source>
        <strain evidence="2">CBS 100526</strain>
    </source>
</reference>